<dbReference type="SUPFAM" id="SSF47384">
    <property type="entry name" value="Homodimeric domain of signal transducing histidine kinase"/>
    <property type="match status" value="1"/>
</dbReference>
<dbReference type="InterPro" id="IPR003661">
    <property type="entry name" value="HisK_dim/P_dom"/>
</dbReference>
<dbReference type="EC" id="2.7.13.3" evidence="3"/>
<evidence type="ECO:0000256" key="2">
    <source>
        <dbReference type="ARBA" id="ARBA00004141"/>
    </source>
</evidence>
<keyword evidence="9" id="KW-0902">Two-component regulatory system</keyword>
<keyword evidence="6 11" id="KW-0812">Transmembrane</keyword>
<dbReference type="CDD" id="cd00082">
    <property type="entry name" value="HisKA"/>
    <property type="match status" value="1"/>
</dbReference>
<protein>
    <recommendedName>
        <fullName evidence="3">histidine kinase</fullName>
        <ecNumber evidence="3">2.7.13.3</ecNumber>
    </recommendedName>
</protein>
<dbReference type="InterPro" id="IPR050398">
    <property type="entry name" value="HssS/ArlS-like"/>
</dbReference>
<evidence type="ECO:0000256" key="4">
    <source>
        <dbReference type="ARBA" id="ARBA00022553"/>
    </source>
</evidence>
<feature type="domain" description="Histidine kinase" evidence="12">
    <location>
        <begin position="96"/>
        <end position="337"/>
    </location>
</feature>
<dbReference type="InterPro" id="IPR003594">
    <property type="entry name" value="HATPase_dom"/>
</dbReference>
<evidence type="ECO:0000256" key="10">
    <source>
        <dbReference type="ARBA" id="ARBA00023136"/>
    </source>
</evidence>
<feature type="transmembrane region" description="Helical" evidence="11">
    <location>
        <begin position="12"/>
        <end position="31"/>
    </location>
</feature>
<evidence type="ECO:0000313" key="14">
    <source>
        <dbReference type="Proteomes" id="UP000824633"/>
    </source>
</evidence>
<keyword evidence="8 11" id="KW-1133">Transmembrane helix</keyword>
<evidence type="ECO:0000256" key="6">
    <source>
        <dbReference type="ARBA" id="ARBA00022692"/>
    </source>
</evidence>
<dbReference type="SUPFAM" id="SSF55874">
    <property type="entry name" value="ATPase domain of HSP90 chaperone/DNA topoisomerase II/histidine kinase"/>
    <property type="match status" value="1"/>
</dbReference>
<dbReference type="GO" id="GO:0016301">
    <property type="term" value="F:kinase activity"/>
    <property type="evidence" value="ECO:0007669"/>
    <property type="project" value="UniProtKB-KW"/>
</dbReference>
<evidence type="ECO:0000256" key="9">
    <source>
        <dbReference type="ARBA" id="ARBA00023012"/>
    </source>
</evidence>
<evidence type="ECO:0000313" key="13">
    <source>
        <dbReference type="EMBL" id="BCZ49236.1"/>
    </source>
</evidence>
<evidence type="ECO:0000259" key="12">
    <source>
        <dbReference type="PROSITE" id="PS50109"/>
    </source>
</evidence>
<dbReference type="InterPro" id="IPR004358">
    <property type="entry name" value="Sig_transdc_His_kin-like_C"/>
</dbReference>
<gene>
    <name evidence="13" type="ORF">psyc5s11_53030</name>
</gene>
<dbReference type="PROSITE" id="PS50109">
    <property type="entry name" value="HIS_KIN"/>
    <property type="match status" value="1"/>
</dbReference>
<dbReference type="InterPro" id="IPR036097">
    <property type="entry name" value="HisK_dim/P_sf"/>
</dbReference>
<dbReference type="InterPro" id="IPR036890">
    <property type="entry name" value="HATPase_C_sf"/>
</dbReference>
<dbReference type="Gene3D" id="3.30.565.10">
    <property type="entry name" value="Histidine kinase-like ATPase, C-terminal domain"/>
    <property type="match status" value="1"/>
</dbReference>
<dbReference type="Pfam" id="PF00512">
    <property type="entry name" value="HisKA"/>
    <property type="match status" value="1"/>
</dbReference>
<evidence type="ECO:0000256" key="11">
    <source>
        <dbReference type="SAM" id="Phobius"/>
    </source>
</evidence>
<dbReference type="Proteomes" id="UP000824633">
    <property type="component" value="Chromosome"/>
</dbReference>
<dbReference type="InterPro" id="IPR005467">
    <property type="entry name" value="His_kinase_dom"/>
</dbReference>
<keyword evidence="7 13" id="KW-0418">Kinase</keyword>
<comment type="catalytic activity">
    <reaction evidence="1">
        <text>ATP + protein L-histidine = ADP + protein N-phospho-L-histidine.</text>
        <dbReference type="EC" id="2.7.13.3"/>
    </reaction>
</comment>
<dbReference type="Gene3D" id="1.10.287.130">
    <property type="match status" value="1"/>
</dbReference>
<reference evidence="14" key="1">
    <citation type="submission" date="2021-07" db="EMBL/GenBank/DDBJ databases">
        <title>Complete genome sequencing of a Clostridium isolate.</title>
        <authorList>
            <person name="Ueki A."/>
            <person name="Tonouchi A."/>
        </authorList>
    </citation>
    <scope>NUCLEOTIDE SEQUENCE [LARGE SCALE GENOMIC DNA]</scope>
    <source>
        <strain evidence="14">C5S11</strain>
    </source>
</reference>
<evidence type="ECO:0000256" key="7">
    <source>
        <dbReference type="ARBA" id="ARBA00022777"/>
    </source>
</evidence>
<evidence type="ECO:0000256" key="3">
    <source>
        <dbReference type="ARBA" id="ARBA00012438"/>
    </source>
</evidence>
<organism evidence="13 14">
    <name type="scientific">Clostridium gelidum</name>
    <dbReference type="NCBI Taxonomy" id="704125"/>
    <lineage>
        <taxon>Bacteria</taxon>
        <taxon>Bacillati</taxon>
        <taxon>Bacillota</taxon>
        <taxon>Clostridia</taxon>
        <taxon>Eubacteriales</taxon>
        <taxon>Clostridiaceae</taxon>
        <taxon>Clostridium</taxon>
    </lineage>
</organism>
<proteinExistence type="predicted"/>
<comment type="subcellular location">
    <subcellularLocation>
        <location evidence="2">Membrane</location>
        <topology evidence="2">Multi-pass membrane protein</topology>
    </subcellularLocation>
</comment>
<accession>A0ABN6J4J0</accession>
<keyword evidence="4" id="KW-0597">Phosphoprotein</keyword>
<evidence type="ECO:0000256" key="5">
    <source>
        <dbReference type="ARBA" id="ARBA00022679"/>
    </source>
</evidence>
<keyword evidence="14" id="KW-1185">Reference proteome</keyword>
<dbReference type="PANTHER" id="PTHR45528">
    <property type="entry name" value="SENSOR HISTIDINE KINASE CPXA"/>
    <property type="match status" value="1"/>
</dbReference>
<dbReference type="SMART" id="SM00387">
    <property type="entry name" value="HATPase_c"/>
    <property type="match status" value="1"/>
</dbReference>
<dbReference type="EMBL" id="AP024849">
    <property type="protein sequence ID" value="BCZ49236.1"/>
    <property type="molecule type" value="Genomic_DNA"/>
</dbReference>
<dbReference type="SMART" id="SM00388">
    <property type="entry name" value="HisKA"/>
    <property type="match status" value="1"/>
</dbReference>
<keyword evidence="5" id="KW-0808">Transferase</keyword>
<name>A0ABN6J4J0_9CLOT</name>
<dbReference type="PRINTS" id="PR00344">
    <property type="entry name" value="BCTRLSENSOR"/>
</dbReference>
<evidence type="ECO:0000256" key="1">
    <source>
        <dbReference type="ARBA" id="ARBA00000085"/>
    </source>
</evidence>
<sequence length="338" mass="39013">MDINLVNDMNTLNYILIAIILIITIIIVSSYKKLNYIFKTLDEVLQGNFNQRIRLQNHIKPINILSIKINSIIERLQKINEDNKISEESRKKMISNISHDLRTPLTSMLGYMELILDDNILNNNQVLNDNNTLDKDEILDSNKLSEEQKEEYLKIVYSKGNYLYNLMEEFFQISKLDSNDIKLEIKEVNISEIIRENIISFFNEIKKLNIEPKISIPKEDIYAISDEKALNRILSNLISNTLKHGSKATVIGISLNCDEKNIFIDIYDNGIGIPEAEINYVFDRLYTVEKSRKLELRSSGLGLTIVKKLVQALDGSISVYSIPFEKTVFTFTLPKKLK</sequence>
<evidence type="ECO:0000256" key="8">
    <source>
        <dbReference type="ARBA" id="ARBA00022989"/>
    </source>
</evidence>
<dbReference type="PANTHER" id="PTHR45528:SF8">
    <property type="entry name" value="HISTIDINE KINASE"/>
    <property type="match status" value="1"/>
</dbReference>
<keyword evidence="10 11" id="KW-0472">Membrane</keyword>
<dbReference type="Pfam" id="PF02518">
    <property type="entry name" value="HATPase_c"/>
    <property type="match status" value="1"/>
</dbReference>